<gene>
    <name evidence="6" type="ORF">ACFO6W_07000</name>
</gene>
<dbReference type="Gene3D" id="3.40.50.360">
    <property type="match status" value="1"/>
</dbReference>
<evidence type="ECO:0000256" key="3">
    <source>
        <dbReference type="ARBA" id="ARBA00023014"/>
    </source>
</evidence>
<dbReference type="InterPro" id="IPR017900">
    <property type="entry name" value="4Fe4S_Fe_S_CS"/>
</dbReference>
<dbReference type="InterPro" id="IPR047964">
    <property type="entry name" value="EFR1-like"/>
</dbReference>
<keyword evidence="3" id="KW-0411">Iron-sulfur</keyword>
<name>A0ABV9KTZ2_9BACT</name>
<reference evidence="7" key="1">
    <citation type="journal article" date="2019" name="Int. J. Syst. Evol. Microbiol.">
        <title>The Global Catalogue of Microorganisms (GCM) 10K type strain sequencing project: providing services to taxonomists for standard genome sequencing and annotation.</title>
        <authorList>
            <consortium name="The Broad Institute Genomics Platform"/>
            <consortium name="The Broad Institute Genome Sequencing Center for Infectious Disease"/>
            <person name="Wu L."/>
            <person name="Ma J."/>
        </authorList>
    </citation>
    <scope>NUCLEOTIDE SEQUENCE [LARGE SCALE GENOMIC DNA]</scope>
    <source>
        <strain evidence="7">CCUG 66188</strain>
    </source>
</reference>
<feature type="domain" description="4Fe-4S ferredoxin-type" evidence="5">
    <location>
        <begin position="202"/>
        <end position="230"/>
    </location>
</feature>
<feature type="transmembrane region" description="Helical" evidence="4">
    <location>
        <begin position="286"/>
        <end position="305"/>
    </location>
</feature>
<dbReference type="SUPFAM" id="SSF52218">
    <property type="entry name" value="Flavoproteins"/>
    <property type="match status" value="1"/>
</dbReference>
<organism evidence="6 7">
    <name type="scientific">Dysgonomonas termitidis</name>
    <dbReference type="NCBI Taxonomy" id="1516126"/>
    <lineage>
        <taxon>Bacteria</taxon>
        <taxon>Pseudomonadati</taxon>
        <taxon>Bacteroidota</taxon>
        <taxon>Bacteroidia</taxon>
        <taxon>Bacteroidales</taxon>
        <taxon>Dysgonomonadaceae</taxon>
        <taxon>Dysgonomonas</taxon>
    </lineage>
</organism>
<keyword evidence="2" id="KW-0408">Iron</keyword>
<dbReference type="InterPro" id="IPR017896">
    <property type="entry name" value="4Fe4S_Fe-S-bd"/>
</dbReference>
<keyword evidence="4" id="KW-0812">Transmembrane</keyword>
<evidence type="ECO:0000259" key="5">
    <source>
        <dbReference type="PROSITE" id="PS51379"/>
    </source>
</evidence>
<accession>A0ABV9KTZ2</accession>
<dbReference type="NCBIfam" id="NF038196">
    <property type="entry name" value="ferrodoxin_EFR1"/>
    <property type="match status" value="1"/>
</dbReference>
<evidence type="ECO:0000256" key="2">
    <source>
        <dbReference type="ARBA" id="ARBA00023004"/>
    </source>
</evidence>
<comment type="caution">
    <text evidence="6">The sequence shown here is derived from an EMBL/GenBank/DDBJ whole genome shotgun (WGS) entry which is preliminary data.</text>
</comment>
<evidence type="ECO:0000313" key="7">
    <source>
        <dbReference type="Proteomes" id="UP001596023"/>
    </source>
</evidence>
<protein>
    <submittedName>
        <fullName evidence="6">EFR1 family ferrodoxin</fullName>
    </submittedName>
</protein>
<evidence type="ECO:0000256" key="1">
    <source>
        <dbReference type="ARBA" id="ARBA00022723"/>
    </source>
</evidence>
<feature type="domain" description="4Fe-4S ferredoxin-type" evidence="5">
    <location>
        <begin position="237"/>
        <end position="258"/>
    </location>
</feature>
<dbReference type="PROSITE" id="PS00198">
    <property type="entry name" value="4FE4S_FER_1"/>
    <property type="match status" value="2"/>
</dbReference>
<evidence type="ECO:0000313" key="6">
    <source>
        <dbReference type="EMBL" id="MFC4673433.1"/>
    </source>
</evidence>
<feature type="transmembrane region" description="Helical" evidence="4">
    <location>
        <begin position="259"/>
        <end position="280"/>
    </location>
</feature>
<dbReference type="Gene3D" id="3.30.70.20">
    <property type="match status" value="1"/>
</dbReference>
<dbReference type="Proteomes" id="UP001596023">
    <property type="component" value="Unassembled WGS sequence"/>
</dbReference>
<proteinExistence type="predicted"/>
<sequence>MDKLGKAHVFYFSGTGNARRVAMWFSGFAVNSGIECQLTDISKINSKTQVPEHGTLIVIISPVHGFNYPRITLDFIRRFPKGENKVVLMNTRAGLRIGRFITPGLTGISFMLSAFILKKKGYHITGQIPFDMPSNWISIHPALNGKSVKFLHQKNYARLEKHCQKILSGKPDFASDKDIVQDILISPVALAYYLVGRFALAKSFYASPDCDNCGSCIKQCPVKAIRDTGSRPFWTYKCESCMKCMNECPKKAIETAHGLFLTVSLTASFASSCFIHHFISSNIQSGFIRSAIFTSIFMLLLFALYRLQHLFLKTKWIGKLISYSSLTHYKFWGRYRSIPDNKWKDNK</sequence>
<dbReference type="InterPro" id="IPR029039">
    <property type="entry name" value="Flavoprotein-like_sf"/>
</dbReference>
<keyword evidence="4" id="KW-0472">Membrane</keyword>
<dbReference type="EMBL" id="JBHSGN010000054">
    <property type="protein sequence ID" value="MFC4673433.1"/>
    <property type="molecule type" value="Genomic_DNA"/>
</dbReference>
<keyword evidence="4" id="KW-1133">Transmembrane helix</keyword>
<keyword evidence="7" id="KW-1185">Reference proteome</keyword>
<dbReference type="Pfam" id="PF13187">
    <property type="entry name" value="Fer4_9"/>
    <property type="match status" value="1"/>
</dbReference>
<keyword evidence="1" id="KW-0479">Metal-binding</keyword>
<feature type="transmembrane region" description="Helical" evidence="4">
    <location>
        <begin position="97"/>
        <end position="117"/>
    </location>
</feature>
<dbReference type="RefSeq" id="WP_379994696.1">
    <property type="nucleotide sequence ID" value="NZ_JBHSGN010000054.1"/>
</dbReference>
<dbReference type="PROSITE" id="PS51379">
    <property type="entry name" value="4FE4S_FER_2"/>
    <property type="match status" value="2"/>
</dbReference>
<dbReference type="SUPFAM" id="SSF54862">
    <property type="entry name" value="4Fe-4S ferredoxins"/>
    <property type="match status" value="1"/>
</dbReference>
<evidence type="ECO:0000256" key="4">
    <source>
        <dbReference type="SAM" id="Phobius"/>
    </source>
</evidence>